<keyword evidence="3" id="KW-1185">Reference proteome</keyword>
<dbReference type="AlphaFoldDB" id="A0A391NNZ7"/>
<feature type="region of interest" description="Disordered" evidence="1">
    <location>
        <begin position="185"/>
        <end position="233"/>
    </location>
</feature>
<organism evidence="2 3">
    <name type="scientific">Kipferlia bialata</name>
    <dbReference type="NCBI Taxonomy" id="797122"/>
    <lineage>
        <taxon>Eukaryota</taxon>
        <taxon>Metamonada</taxon>
        <taxon>Carpediemonas-like organisms</taxon>
        <taxon>Kipferlia</taxon>
    </lineage>
</organism>
<feature type="compositionally biased region" description="Basic residues" evidence="1">
    <location>
        <begin position="224"/>
        <end position="233"/>
    </location>
</feature>
<feature type="compositionally biased region" description="Gly residues" evidence="1">
    <location>
        <begin position="203"/>
        <end position="216"/>
    </location>
</feature>
<evidence type="ECO:0000313" key="3">
    <source>
        <dbReference type="Proteomes" id="UP000265618"/>
    </source>
</evidence>
<name>A0A391NNZ7_9EUKA</name>
<protein>
    <submittedName>
        <fullName evidence="2">Uncharacterized protein</fullName>
    </submittedName>
</protein>
<evidence type="ECO:0000256" key="1">
    <source>
        <dbReference type="SAM" id="MobiDB-lite"/>
    </source>
</evidence>
<gene>
    <name evidence="2" type="ORF">KIPB_009618</name>
</gene>
<dbReference type="Proteomes" id="UP000265618">
    <property type="component" value="Unassembled WGS sequence"/>
</dbReference>
<comment type="caution">
    <text evidence="2">The sequence shown here is derived from an EMBL/GenBank/DDBJ whole genome shotgun (WGS) entry which is preliminary data.</text>
</comment>
<sequence>MASYNEPSIISSDSEDSRSEDGAYEAAAHGQEALRGGFEPSQEGSAAPAALVNPETMQQLVQLLTDQVNQSVANLGAQLAQQLGGRRAGNTPALPDIFPEYLECSNQAVKIQLSDLNRLLAAVTDQLHRSAPHAIEAVSRIFDAHYVALVAGAKSNHNRVWPLTQSLIDSDNIRSWPAMVDRELSKYGKPQGKGYGGRKRGGQNNGGKGQGQGQGQGQQSPRGGKGKGGKGQN</sequence>
<feature type="region of interest" description="Disordered" evidence="1">
    <location>
        <begin position="1"/>
        <end position="30"/>
    </location>
</feature>
<accession>A0A391NNZ7</accession>
<dbReference type="EMBL" id="BDIP01003322">
    <property type="protein sequence ID" value="GCA63381.1"/>
    <property type="molecule type" value="Genomic_DNA"/>
</dbReference>
<evidence type="ECO:0000313" key="2">
    <source>
        <dbReference type="EMBL" id="GCA63381.1"/>
    </source>
</evidence>
<proteinExistence type="predicted"/>
<reference evidence="2 3" key="1">
    <citation type="journal article" date="2018" name="PLoS ONE">
        <title>The draft genome of Kipferlia bialata reveals reductive genome evolution in fornicate parasites.</title>
        <authorList>
            <person name="Tanifuji G."/>
            <person name="Takabayashi S."/>
            <person name="Kume K."/>
            <person name="Takagi M."/>
            <person name="Nakayama T."/>
            <person name="Kamikawa R."/>
            <person name="Inagaki Y."/>
            <person name="Hashimoto T."/>
        </authorList>
    </citation>
    <scope>NUCLEOTIDE SEQUENCE [LARGE SCALE GENOMIC DNA]</scope>
    <source>
        <strain evidence="2">NY0173</strain>
    </source>
</reference>